<name>A0A9W8PDX0_9AGAR</name>
<keyword evidence="10" id="KW-0503">Monooxygenase</keyword>
<sequence length="141" mass="15615">MFENVPCSPRVAHRAMKDEVINGYLVSKGSTIIANIWGILHDSAIYSAPFTFNPSRFLPSIGTPTNSNVCGLSEPSIGNISIWIWEKNLPPDPRISPSSDDMRRAWDDAKFSEGALLHPLPFKVQIIPRLNAADIQVQSNK</sequence>
<comment type="caution">
    <text evidence="12">The sequence shown here is derived from an EMBL/GenBank/DDBJ whole genome shotgun (WGS) entry which is preliminary data.</text>
</comment>
<evidence type="ECO:0000256" key="4">
    <source>
        <dbReference type="ARBA" id="ARBA00022617"/>
    </source>
</evidence>
<evidence type="ECO:0000313" key="12">
    <source>
        <dbReference type="EMBL" id="KAJ3751531.1"/>
    </source>
</evidence>
<evidence type="ECO:0000256" key="11">
    <source>
        <dbReference type="ARBA" id="ARBA00023136"/>
    </source>
</evidence>
<dbReference type="GO" id="GO:0016705">
    <property type="term" value="F:oxidoreductase activity, acting on paired donors, with incorporation or reduction of molecular oxygen"/>
    <property type="evidence" value="ECO:0007669"/>
    <property type="project" value="InterPro"/>
</dbReference>
<dbReference type="GO" id="GO:0004497">
    <property type="term" value="F:monooxygenase activity"/>
    <property type="evidence" value="ECO:0007669"/>
    <property type="project" value="UniProtKB-KW"/>
</dbReference>
<keyword evidence="13" id="KW-1185">Reference proteome</keyword>
<comment type="subcellular location">
    <subcellularLocation>
        <location evidence="2">Membrane</location>
        <topology evidence="2">Single-pass membrane protein</topology>
    </subcellularLocation>
</comment>
<dbReference type="InterPro" id="IPR001128">
    <property type="entry name" value="Cyt_P450"/>
</dbReference>
<evidence type="ECO:0000256" key="1">
    <source>
        <dbReference type="ARBA" id="ARBA00001971"/>
    </source>
</evidence>
<dbReference type="Gene3D" id="1.10.630.10">
    <property type="entry name" value="Cytochrome P450"/>
    <property type="match status" value="1"/>
</dbReference>
<comment type="similarity">
    <text evidence="3">Belongs to the cytochrome P450 family.</text>
</comment>
<evidence type="ECO:0000256" key="10">
    <source>
        <dbReference type="ARBA" id="ARBA00023033"/>
    </source>
</evidence>
<evidence type="ECO:0000256" key="3">
    <source>
        <dbReference type="ARBA" id="ARBA00010617"/>
    </source>
</evidence>
<gene>
    <name evidence="12" type="ORF">DFH05DRAFT_1570546</name>
</gene>
<dbReference type="EMBL" id="JANVFU010000001">
    <property type="protein sequence ID" value="KAJ3751531.1"/>
    <property type="molecule type" value="Genomic_DNA"/>
</dbReference>
<keyword evidence="6" id="KW-0479">Metal-binding</keyword>
<dbReference type="AlphaFoldDB" id="A0A9W8PDX0"/>
<evidence type="ECO:0000256" key="6">
    <source>
        <dbReference type="ARBA" id="ARBA00022723"/>
    </source>
</evidence>
<evidence type="ECO:0000256" key="7">
    <source>
        <dbReference type="ARBA" id="ARBA00022989"/>
    </source>
</evidence>
<proteinExistence type="inferred from homology"/>
<organism evidence="12 13">
    <name type="scientific">Lentinula detonsa</name>
    <dbReference type="NCBI Taxonomy" id="2804962"/>
    <lineage>
        <taxon>Eukaryota</taxon>
        <taxon>Fungi</taxon>
        <taxon>Dikarya</taxon>
        <taxon>Basidiomycota</taxon>
        <taxon>Agaricomycotina</taxon>
        <taxon>Agaricomycetes</taxon>
        <taxon>Agaricomycetidae</taxon>
        <taxon>Agaricales</taxon>
        <taxon>Marasmiineae</taxon>
        <taxon>Omphalotaceae</taxon>
        <taxon>Lentinula</taxon>
    </lineage>
</organism>
<protein>
    <submittedName>
        <fullName evidence="12">Uncharacterized protein</fullName>
    </submittedName>
</protein>
<dbReference type="PANTHER" id="PTHR46300">
    <property type="entry name" value="P450, PUTATIVE (EUROFUNG)-RELATED-RELATED"/>
    <property type="match status" value="1"/>
</dbReference>
<dbReference type="Pfam" id="PF00067">
    <property type="entry name" value="p450"/>
    <property type="match status" value="1"/>
</dbReference>
<keyword evidence="4" id="KW-0349">Heme</keyword>
<dbReference type="PANTHER" id="PTHR46300:SF2">
    <property type="entry name" value="CYTOCHROME P450 MONOOXYGENASE ALNH-RELATED"/>
    <property type="match status" value="1"/>
</dbReference>
<reference evidence="12 13" key="1">
    <citation type="journal article" date="2023" name="Proc. Natl. Acad. Sci. U.S.A.">
        <title>A global phylogenomic analysis of the shiitake genus Lentinula.</title>
        <authorList>
            <person name="Sierra-Patev S."/>
            <person name="Min B."/>
            <person name="Naranjo-Ortiz M."/>
            <person name="Looney B."/>
            <person name="Konkel Z."/>
            <person name="Slot J.C."/>
            <person name="Sakamoto Y."/>
            <person name="Steenwyk J.L."/>
            <person name="Rokas A."/>
            <person name="Carro J."/>
            <person name="Camarero S."/>
            <person name="Ferreira P."/>
            <person name="Molpeceres G."/>
            <person name="Ruiz-Duenas F.J."/>
            <person name="Serrano A."/>
            <person name="Henrissat B."/>
            <person name="Drula E."/>
            <person name="Hughes K.W."/>
            <person name="Mata J.L."/>
            <person name="Ishikawa N.K."/>
            <person name="Vargas-Isla R."/>
            <person name="Ushijima S."/>
            <person name="Smith C.A."/>
            <person name="Donoghue J."/>
            <person name="Ahrendt S."/>
            <person name="Andreopoulos W."/>
            <person name="He G."/>
            <person name="LaButti K."/>
            <person name="Lipzen A."/>
            <person name="Ng V."/>
            <person name="Riley R."/>
            <person name="Sandor L."/>
            <person name="Barry K."/>
            <person name="Martinez A.T."/>
            <person name="Xiao Y."/>
            <person name="Gibbons J.G."/>
            <person name="Terashima K."/>
            <person name="Grigoriev I.V."/>
            <person name="Hibbett D."/>
        </authorList>
    </citation>
    <scope>NUCLEOTIDE SEQUENCE [LARGE SCALE GENOMIC DNA]</scope>
    <source>
        <strain evidence="12 13">TFB7810</strain>
    </source>
</reference>
<dbReference type="SUPFAM" id="SSF48264">
    <property type="entry name" value="Cytochrome P450"/>
    <property type="match status" value="1"/>
</dbReference>
<dbReference type="GO" id="GO:0016020">
    <property type="term" value="C:membrane"/>
    <property type="evidence" value="ECO:0007669"/>
    <property type="project" value="UniProtKB-SubCell"/>
</dbReference>
<comment type="cofactor">
    <cofactor evidence="1">
        <name>heme</name>
        <dbReference type="ChEBI" id="CHEBI:30413"/>
    </cofactor>
</comment>
<dbReference type="Proteomes" id="UP001142393">
    <property type="component" value="Unassembled WGS sequence"/>
</dbReference>
<evidence type="ECO:0000256" key="2">
    <source>
        <dbReference type="ARBA" id="ARBA00004167"/>
    </source>
</evidence>
<dbReference type="InterPro" id="IPR036396">
    <property type="entry name" value="Cyt_P450_sf"/>
</dbReference>
<evidence type="ECO:0000256" key="8">
    <source>
        <dbReference type="ARBA" id="ARBA00023002"/>
    </source>
</evidence>
<keyword evidence="11" id="KW-0472">Membrane</keyword>
<evidence type="ECO:0000256" key="5">
    <source>
        <dbReference type="ARBA" id="ARBA00022692"/>
    </source>
</evidence>
<evidence type="ECO:0000256" key="9">
    <source>
        <dbReference type="ARBA" id="ARBA00023004"/>
    </source>
</evidence>
<keyword evidence="9" id="KW-0408">Iron</keyword>
<keyword evidence="5" id="KW-0812">Transmembrane</keyword>
<dbReference type="InterPro" id="IPR050364">
    <property type="entry name" value="Cytochrome_P450_fung"/>
</dbReference>
<keyword evidence="8" id="KW-0560">Oxidoreductase</keyword>
<dbReference type="GO" id="GO:0005506">
    <property type="term" value="F:iron ion binding"/>
    <property type="evidence" value="ECO:0007669"/>
    <property type="project" value="InterPro"/>
</dbReference>
<keyword evidence="7" id="KW-1133">Transmembrane helix</keyword>
<accession>A0A9W8PDX0</accession>
<dbReference type="GO" id="GO:0020037">
    <property type="term" value="F:heme binding"/>
    <property type="evidence" value="ECO:0007669"/>
    <property type="project" value="InterPro"/>
</dbReference>
<evidence type="ECO:0000313" key="13">
    <source>
        <dbReference type="Proteomes" id="UP001142393"/>
    </source>
</evidence>